<dbReference type="Proteomes" id="UP000298138">
    <property type="component" value="Unassembled WGS sequence"/>
</dbReference>
<dbReference type="Gene3D" id="1.25.40.10">
    <property type="entry name" value="Tetratricopeptide repeat domain"/>
    <property type="match status" value="1"/>
</dbReference>
<gene>
    <name evidence="2" type="ORF">EX30DRAFT_374837</name>
</gene>
<evidence type="ECO:0008006" key="4">
    <source>
        <dbReference type="Google" id="ProtNLM"/>
    </source>
</evidence>
<keyword evidence="3" id="KW-1185">Reference proteome</keyword>
<dbReference type="OrthoDB" id="20872at2759"/>
<dbReference type="STRING" id="341454.A0A4S2MPI3"/>
<protein>
    <recommendedName>
        <fullName evidence="4">Kinesin light chain</fullName>
    </recommendedName>
</protein>
<name>A0A4S2MPI3_9PEZI</name>
<evidence type="ECO:0000313" key="2">
    <source>
        <dbReference type="EMBL" id="TGZ77199.1"/>
    </source>
</evidence>
<feature type="compositionally biased region" description="Polar residues" evidence="1">
    <location>
        <begin position="54"/>
        <end position="64"/>
    </location>
</feature>
<organism evidence="2 3">
    <name type="scientific">Ascodesmis nigricans</name>
    <dbReference type="NCBI Taxonomy" id="341454"/>
    <lineage>
        <taxon>Eukaryota</taxon>
        <taxon>Fungi</taxon>
        <taxon>Dikarya</taxon>
        <taxon>Ascomycota</taxon>
        <taxon>Pezizomycotina</taxon>
        <taxon>Pezizomycetes</taxon>
        <taxon>Pezizales</taxon>
        <taxon>Ascodesmidaceae</taxon>
        <taxon>Ascodesmis</taxon>
    </lineage>
</organism>
<evidence type="ECO:0000313" key="3">
    <source>
        <dbReference type="Proteomes" id="UP000298138"/>
    </source>
</evidence>
<evidence type="ECO:0000256" key="1">
    <source>
        <dbReference type="SAM" id="MobiDB-lite"/>
    </source>
</evidence>
<dbReference type="SUPFAM" id="SSF48452">
    <property type="entry name" value="TPR-like"/>
    <property type="match status" value="1"/>
</dbReference>
<accession>A0A4S2MPI3</accession>
<feature type="region of interest" description="Disordered" evidence="1">
    <location>
        <begin position="29"/>
        <end position="64"/>
    </location>
</feature>
<dbReference type="InParanoid" id="A0A4S2MPI3"/>
<reference evidence="2 3" key="1">
    <citation type="submission" date="2019-04" db="EMBL/GenBank/DDBJ databases">
        <title>Comparative genomics and transcriptomics to analyze fruiting body development in filamentous ascomycetes.</title>
        <authorList>
            <consortium name="DOE Joint Genome Institute"/>
            <person name="Lutkenhaus R."/>
            <person name="Traeger S."/>
            <person name="Breuer J."/>
            <person name="Kuo A."/>
            <person name="Lipzen A."/>
            <person name="Pangilinan J."/>
            <person name="Dilworth D."/>
            <person name="Sandor L."/>
            <person name="Poggeler S."/>
            <person name="Barry K."/>
            <person name="Grigoriev I.V."/>
            <person name="Nowrousian M."/>
        </authorList>
    </citation>
    <scope>NUCLEOTIDE SEQUENCE [LARGE SCALE GENOMIC DNA]</scope>
    <source>
        <strain evidence="2 3">CBS 389.68</strain>
    </source>
</reference>
<sequence>MANLASTYRNQGQWKEAEELEVRAVEMTNRGPGEEHPDTLTSMGNLAQRLRISPPNSICDGTTG</sequence>
<dbReference type="AlphaFoldDB" id="A0A4S2MPI3"/>
<dbReference type="InterPro" id="IPR011990">
    <property type="entry name" value="TPR-like_helical_dom_sf"/>
</dbReference>
<proteinExistence type="predicted"/>
<dbReference type="EMBL" id="ML220157">
    <property type="protein sequence ID" value="TGZ77199.1"/>
    <property type="molecule type" value="Genomic_DNA"/>
</dbReference>
<dbReference type="Pfam" id="PF13424">
    <property type="entry name" value="TPR_12"/>
    <property type="match status" value="1"/>
</dbReference>